<keyword evidence="11" id="KW-0479">Metal-binding</keyword>
<keyword evidence="11" id="KW-0813">Transport</keyword>
<dbReference type="InterPro" id="IPR009050">
    <property type="entry name" value="Globin-like_sf"/>
</dbReference>
<dbReference type="PROSITE" id="PS51384">
    <property type="entry name" value="FAD_FR"/>
    <property type="match status" value="1"/>
</dbReference>
<dbReference type="CDD" id="cd06187">
    <property type="entry name" value="O2ase_reductase_like"/>
    <property type="match status" value="1"/>
</dbReference>
<dbReference type="InterPro" id="IPR017938">
    <property type="entry name" value="Riboflavin_synthase-like_b-brl"/>
</dbReference>
<evidence type="ECO:0000259" key="13">
    <source>
        <dbReference type="PROSITE" id="PS51384"/>
    </source>
</evidence>
<evidence type="ECO:0000256" key="7">
    <source>
        <dbReference type="ARBA" id="ARBA00023014"/>
    </source>
</evidence>
<keyword evidence="11" id="KW-0561">Oxygen transport</keyword>
<dbReference type="Pfam" id="PF00970">
    <property type="entry name" value="FAD_binding_6"/>
    <property type="match status" value="1"/>
</dbReference>
<proteinExistence type="inferred from homology"/>
<dbReference type="AlphaFoldDB" id="A0A1G8PKD9"/>
<evidence type="ECO:0000256" key="2">
    <source>
        <dbReference type="ARBA" id="ARBA00001974"/>
    </source>
</evidence>
<evidence type="ECO:0000313" key="15">
    <source>
        <dbReference type="Proteomes" id="UP000183263"/>
    </source>
</evidence>
<evidence type="ECO:0000256" key="4">
    <source>
        <dbReference type="ARBA" id="ARBA00012229"/>
    </source>
</evidence>
<dbReference type="GO" id="GO:0051537">
    <property type="term" value="F:2 iron, 2 sulfur cluster binding"/>
    <property type="evidence" value="ECO:0007669"/>
    <property type="project" value="UniProtKB-KW"/>
</dbReference>
<dbReference type="SUPFAM" id="SSF52343">
    <property type="entry name" value="Ferredoxin reductase-like, C-terminal NADP-linked domain"/>
    <property type="match status" value="1"/>
</dbReference>
<keyword evidence="11" id="KW-0349">Heme</keyword>
<dbReference type="GO" id="GO:0020037">
    <property type="term" value="F:heme binding"/>
    <property type="evidence" value="ECO:0007669"/>
    <property type="project" value="InterPro"/>
</dbReference>
<keyword evidence="6" id="KW-0521">NADP</keyword>
<dbReference type="InterPro" id="IPR050415">
    <property type="entry name" value="MRET"/>
</dbReference>
<dbReference type="InterPro" id="IPR039261">
    <property type="entry name" value="FNR_nucleotide-bd"/>
</dbReference>
<organism evidence="14 15">
    <name type="scientific">Rhodococcus triatomae</name>
    <dbReference type="NCBI Taxonomy" id="300028"/>
    <lineage>
        <taxon>Bacteria</taxon>
        <taxon>Bacillati</taxon>
        <taxon>Actinomycetota</taxon>
        <taxon>Actinomycetes</taxon>
        <taxon>Mycobacteriales</taxon>
        <taxon>Nocardiaceae</taxon>
        <taxon>Rhodococcus</taxon>
    </lineage>
</organism>
<dbReference type="GO" id="GO:0019825">
    <property type="term" value="F:oxygen binding"/>
    <property type="evidence" value="ECO:0007669"/>
    <property type="project" value="InterPro"/>
</dbReference>
<dbReference type="Gene3D" id="1.10.490.10">
    <property type="entry name" value="Globins"/>
    <property type="match status" value="1"/>
</dbReference>
<dbReference type="InterPro" id="IPR000971">
    <property type="entry name" value="Globin"/>
</dbReference>
<keyword evidence="8" id="KW-0520">NAD</keyword>
<evidence type="ECO:0000256" key="11">
    <source>
        <dbReference type="RuleBase" id="RU000356"/>
    </source>
</evidence>
<evidence type="ECO:0000256" key="3">
    <source>
        <dbReference type="ARBA" id="ARBA00006401"/>
    </source>
</evidence>
<evidence type="ECO:0000313" key="14">
    <source>
        <dbReference type="EMBL" id="SDI92907.1"/>
    </source>
</evidence>
<evidence type="ECO:0000256" key="5">
    <source>
        <dbReference type="ARBA" id="ARBA00022714"/>
    </source>
</evidence>
<protein>
    <recommendedName>
        <fullName evidence="4">nitric oxide dioxygenase</fullName>
        <ecNumber evidence="4">1.14.12.17</ecNumber>
    </recommendedName>
</protein>
<dbReference type="Gene3D" id="2.40.30.10">
    <property type="entry name" value="Translation factors"/>
    <property type="match status" value="1"/>
</dbReference>
<evidence type="ECO:0000256" key="8">
    <source>
        <dbReference type="ARBA" id="ARBA00023027"/>
    </source>
</evidence>
<evidence type="ECO:0000256" key="6">
    <source>
        <dbReference type="ARBA" id="ARBA00022857"/>
    </source>
</evidence>
<dbReference type="CDD" id="cd19753">
    <property type="entry name" value="Mb-like_oxidoreductase"/>
    <property type="match status" value="1"/>
</dbReference>
<name>A0A1G8PKD9_9NOCA</name>
<comment type="similarity">
    <text evidence="3">In the C-terminal section; belongs to the flavoprotein pyridine nucleotide cytochrome reductase family.</text>
</comment>
<evidence type="ECO:0000259" key="12">
    <source>
        <dbReference type="PROSITE" id="PS01033"/>
    </source>
</evidence>
<comment type="catalytic activity">
    <reaction evidence="10">
        <text>2 nitric oxide + NADPH + 2 O2 = 2 nitrate + NADP(+) + H(+)</text>
        <dbReference type="Rhea" id="RHEA:19465"/>
        <dbReference type="ChEBI" id="CHEBI:15378"/>
        <dbReference type="ChEBI" id="CHEBI:15379"/>
        <dbReference type="ChEBI" id="CHEBI:16480"/>
        <dbReference type="ChEBI" id="CHEBI:17632"/>
        <dbReference type="ChEBI" id="CHEBI:57783"/>
        <dbReference type="ChEBI" id="CHEBI:58349"/>
        <dbReference type="EC" id="1.14.12.17"/>
    </reaction>
</comment>
<dbReference type="Pfam" id="PF00042">
    <property type="entry name" value="Globin"/>
    <property type="match status" value="1"/>
</dbReference>
<dbReference type="Proteomes" id="UP000183263">
    <property type="component" value="Unassembled WGS sequence"/>
</dbReference>
<dbReference type="Gene3D" id="3.40.50.80">
    <property type="entry name" value="Nucleotide-binding domain of ferredoxin-NADP reductase (FNR) module"/>
    <property type="match status" value="1"/>
</dbReference>
<accession>A0A1G8PKD9</accession>
<dbReference type="InterPro" id="IPR008333">
    <property type="entry name" value="Cbr1-like_FAD-bd_dom"/>
</dbReference>
<dbReference type="PRINTS" id="PR00410">
    <property type="entry name" value="PHEHYDRXLASE"/>
</dbReference>
<comment type="similarity">
    <text evidence="11">Belongs to the globin family.</text>
</comment>
<evidence type="ECO:0000256" key="10">
    <source>
        <dbReference type="ARBA" id="ARBA00049433"/>
    </source>
</evidence>
<feature type="domain" description="Globin" evidence="12">
    <location>
        <begin position="14"/>
        <end position="152"/>
    </location>
</feature>
<evidence type="ECO:0000256" key="9">
    <source>
        <dbReference type="ARBA" id="ARBA00048649"/>
    </source>
</evidence>
<dbReference type="GO" id="GO:0008941">
    <property type="term" value="F:nitric oxide dioxygenase NAD(P)H activity"/>
    <property type="evidence" value="ECO:0007669"/>
    <property type="project" value="UniProtKB-EC"/>
</dbReference>
<keyword evidence="5" id="KW-0001">2Fe-2S</keyword>
<reference evidence="14 15" key="1">
    <citation type="submission" date="2016-10" db="EMBL/GenBank/DDBJ databases">
        <authorList>
            <person name="de Groot N.N."/>
        </authorList>
    </citation>
    <scope>NUCLEOTIDE SEQUENCE [LARGE SCALE GENOMIC DNA]</scope>
    <source>
        <strain evidence="14 15">DSM 44892</strain>
    </source>
</reference>
<keyword evidence="11" id="KW-0408">Iron</keyword>
<dbReference type="InterPro" id="IPR012292">
    <property type="entry name" value="Globin/Proto"/>
</dbReference>
<dbReference type="PANTHER" id="PTHR47354:SF5">
    <property type="entry name" value="PROTEIN RFBI"/>
    <property type="match status" value="1"/>
</dbReference>
<evidence type="ECO:0000256" key="1">
    <source>
        <dbReference type="ARBA" id="ARBA00001970"/>
    </source>
</evidence>
<keyword evidence="15" id="KW-1185">Reference proteome</keyword>
<dbReference type="EC" id="1.14.12.17" evidence="4"/>
<dbReference type="InterPro" id="IPR017927">
    <property type="entry name" value="FAD-bd_FR_type"/>
</dbReference>
<feature type="domain" description="FAD-binding FR-type" evidence="13">
    <location>
        <begin position="157"/>
        <end position="257"/>
    </location>
</feature>
<dbReference type="InterPro" id="IPR001433">
    <property type="entry name" value="OxRdtase_FAD/NAD-bd"/>
</dbReference>
<comment type="cofactor">
    <cofactor evidence="1">
        <name>heme b</name>
        <dbReference type="ChEBI" id="CHEBI:60344"/>
    </cofactor>
</comment>
<dbReference type="SUPFAM" id="SSF63380">
    <property type="entry name" value="Riboflavin synthase domain-like"/>
    <property type="match status" value="1"/>
</dbReference>
<keyword evidence="7" id="KW-0411">Iron-sulfur</keyword>
<dbReference type="EMBL" id="FNDN01000013">
    <property type="protein sequence ID" value="SDI92907.1"/>
    <property type="molecule type" value="Genomic_DNA"/>
</dbReference>
<comment type="catalytic activity">
    <reaction evidence="9">
        <text>2 nitric oxide + NADH + 2 O2 = 2 nitrate + NAD(+) + H(+)</text>
        <dbReference type="Rhea" id="RHEA:19469"/>
        <dbReference type="ChEBI" id="CHEBI:15378"/>
        <dbReference type="ChEBI" id="CHEBI:15379"/>
        <dbReference type="ChEBI" id="CHEBI:16480"/>
        <dbReference type="ChEBI" id="CHEBI:17632"/>
        <dbReference type="ChEBI" id="CHEBI:57540"/>
        <dbReference type="ChEBI" id="CHEBI:57945"/>
        <dbReference type="EC" id="1.14.12.17"/>
    </reaction>
</comment>
<gene>
    <name evidence="14" type="ORF">SAMN05444695_11360</name>
</gene>
<dbReference type="GO" id="GO:0005344">
    <property type="term" value="F:oxygen carrier activity"/>
    <property type="evidence" value="ECO:0007669"/>
    <property type="project" value="UniProtKB-KW"/>
</dbReference>
<sequence>MDTEGGVTDRAAARLSAMEIAQLRASFSSITHGSHGPSHLAQLFYAALFSEHPQYRALFPISLEEPARKFTRALEFVVDNLEEPGPMTELLAQLGRDHRKYGITAGHYEAAGSALIAAVRSALSHVLWTPTLDSAWSGLVSLLLTTMRDAADADDLPAAWTATVVGHERRLDDLAIVRLESDQPIPFHAGQYLSVQIPQRPRQWRYLSVAIPPNPYGQIEFHVRRVSGGWVSPAIVNETRVGDRWQLASPLGGLEVDRDNGLDVLMIGSGSGIAPLRAQVMEMAQHGNNPRVHMFVGGRYPRDLYDIEALWELSLSNPWLTVVPVSEEDENPWWHTTPDPEPPPGMHRRLHGRLGRVVAEFGSWADRQVQISGSPSMIKTTVYSLRHGGTPPELIQHDPLV</sequence>
<dbReference type="PROSITE" id="PS01033">
    <property type="entry name" value="GLOBIN"/>
    <property type="match status" value="1"/>
</dbReference>
<dbReference type="Pfam" id="PF00175">
    <property type="entry name" value="NAD_binding_1"/>
    <property type="match status" value="1"/>
</dbReference>
<comment type="cofactor">
    <cofactor evidence="2">
        <name>FAD</name>
        <dbReference type="ChEBI" id="CHEBI:57692"/>
    </cofactor>
</comment>
<dbReference type="SUPFAM" id="SSF46458">
    <property type="entry name" value="Globin-like"/>
    <property type="match status" value="1"/>
</dbReference>
<dbReference type="PANTHER" id="PTHR47354">
    <property type="entry name" value="NADH OXIDOREDUCTASE HCR"/>
    <property type="match status" value="1"/>
</dbReference>